<evidence type="ECO:0000313" key="1">
    <source>
        <dbReference type="EMBL" id="KAH6650574.1"/>
    </source>
</evidence>
<protein>
    <submittedName>
        <fullName evidence="1">Uncharacterized protein</fullName>
    </submittedName>
</protein>
<gene>
    <name evidence="1" type="ORF">F5144DRAFT_556552</name>
</gene>
<evidence type="ECO:0000313" key="2">
    <source>
        <dbReference type="Proteomes" id="UP000724584"/>
    </source>
</evidence>
<accession>A0ACB7PSZ7</accession>
<dbReference type="Proteomes" id="UP000724584">
    <property type="component" value="Unassembled WGS sequence"/>
</dbReference>
<organism evidence="1 2">
    <name type="scientific">Chaetomium tenue</name>
    <dbReference type="NCBI Taxonomy" id="1854479"/>
    <lineage>
        <taxon>Eukaryota</taxon>
        <taxon>Fungi</taxon>
        <taxon>Dikarya</taxon>
        <taxon>Ascomycota</taxon>
        <taxon>Pezizomycotina</taxon>
        <taxon>Sordariomycetes</taxon>
        <taxon>Sordariomycetidae</taxon>
        <taxon>Sordariales</taxon>
        <taxon>Chaetomiaceae</taxon>
        <taxon>Chaetomium</taxon>
    </lineage>
</organism>
<comment type="caution">
    <text evidence="1">The sequence shown here is derived from an EMBL/GenBank/DDBJ whole genome shotgun (WGS) entry which is preliminary data.</text>
</comment>
<name>A0ACB7PSZ7_9PEZI</name>
<sequence>MSVAPHARHHGVHPVANQLSEIRRDQAVAGAGLPVNRHHLGATTATNGPQTARRGPATSNPTEPSFLQSTRAHFRPNTECAQA</sequence>
<proteinExistence type="predicted"/>
<dbReference type="EMBL" id="JAGIZQ010000001">
    <property type="protein sequence ID" value="KAH6650574.1"/>
    <property type="molecule type" value="Genomic_DNA"/>
</dbReference>
<reference evidence="1 2" key="1">
    <citation type="journal article" date="2021" name="Nat. Commun.">
        <title>Genetic determinants of endophytism in the Arabidopsis root mycobiome.</title>
        <authorList>
            <person name="Mesny F."/>
            <person name="Miyauchi S."/>
            <person name="Thiergart T."/>
            <person name="Pickel B."/>
            <person name="Atanasova L."/>
            <person name="Karlsson M."/>
            <person name="Huettel B."/>
            <person name="Barry K.W."/>
            <person name="Haridas S."/>
            <person name="Chen C."/>
            <person name="Bauer D."/>
            <person name="Andreopoulos W."/>
            <person name="Pangilinan J."/>
            <person name="LaButti K."/>
            <person name="Riley R."/>
            <person name="Lipzen A."/>
            <person name="Clum A."/>
            <person name="Drula E."/>
            <person name="Henrissat B."/>
            <person name="Kohler A."/>
            <person name="Grigoriev I.V."/>
            <person name="Martin F.M."/>
            <person name="Hacquard S."/>
        </authorList>
    </citation>
    <scope>NUCLEOTIDE SEQUENCE [LARGE SCALE GENOMIC DNA]</scope>
    <source>
        <strain evidence="1 2">MPI-SDFR-AT-0079</strain>
    </source>
</reference>
<keyword evidence="2" id="KW-1185">Reference proteome</keyword>